<dbReference type="GO" id="GO:0070573">
    <property type="term" value="F:metallodipeptidase activity"/>
    <property type="evidence" value="ECO:0007669"/>
    <property type="project" value="InterPro"/>
</dbReference>
<dbReference type="InterPro" id="IPR032466">
    <property type="entry name" value="Metal_Hydrolase"/>
</dbReference>
<dbReference type="CDD" id="cd01301">
    <property type="entry name" value="rDP_like"/>
    <property type="match status" value="1"/>
</dbReference>
<dbReference type="PROSITE" id="PS51365">
    <property type="entry name" value="RENAL_DIPEPTIDASE_2"/>
    <property type="match status" value="1"/>
</dbReference>
<dbReference type="GO" id="GO:0006508">
    <property type="term" value="P:proteolysis"/>
    <property type="evidence" value="ECO:0007669"/>
    <property type="project" value="UniProtKB-KW"/>
</dbReference>
<dbReference type="AlphaFoldDB" id="A0A1L0BX56"/>
<comment type="catalytic activity">
    <reaction evidence="1">
        <text>an L-aminoacyl-L-amino acid + H2O = 2 an L-alpha-amino acid</text>
        <dbReference type="Rhea" id="RHEA:48940"/>
        <dbReference type="ChEBI" id="CHEBI:15377"/>
        <dbReference type="ChEBI" id="CHEBI:59869"/>
        <dbReference type="ChEBI" id="CHEBI:77460"/>
        <dbReference type="EC" id="3.4.13.19"/>
    </reaction>
</comment>
<keyword evidence="1" id="KW-0482">Metalloprotease</keyword>
<dbReference type="SUPFAM" id="SSF51556">
    <property type="entry name" value="Metallo-dependent hydrolases"/>
    <property type="match status" value="1"/>
</dbReference>
<organism evidence="2 3">
    <name type="scientific">Sungouiella intermedia</name>
    <dbReference type="NCBI Taxonomy" id="45354"/>
    <lineage>
        <taxon>Eukaryota</taxon>
        <taxon>Fungi</taxon>
        <taxon>Dikarya</taxon>
        <taxon>Ascomycota</taxon>
        <taxon>Saccharomycotina</taxon>
        <taxon>Pichiomycetes</taxon>
        <taxon>Metschnikowiaceae</taxon>
        <taxon>Sungouiella</taxon>
    </lineage>
</organism>
<gene>
    <name evidence="2" type="ORF">SAMEA4029010_CIC11G00000005111</name>
</gene>
<dbReference type="InterPro" id="IPR008257">
    <property type="entry name" value="Pept_M19"/>
</dbReference>
<comment type="cofactor">
    <cofactor evidence="1">
        <name>Zn(2+)</name>
        <dbReference type="ChEBI" id="CHEBI:29105"/>
    </cofactor>
</comment>
<keyword evidence="1" id="KW-0862">Zinc</keyword>
<protein>
    <recommendedName>
        <fullName evidence="1">Dipeptidase</fullName>
        <ecNumber evidence="1">3.4.13.19</ecNumber>
    </recommendedName>
</protein>
<dbReference type="EC" id="3.4.13.19" evidence="1"/>
<sequence length="413" mass="46687">MTYQTSAERFADLVATVPIVDTHNDFPYLVRSQLHYETENDDQFTFDTGLTCHTDLVKLRKGGIGIQFFSCFIECKDEDPLYQDFNKATTVVRDTMEQIDYVRRLAERYNHDFSYVSQSSDAIKAFKEDGKMALAMGVEGLHQVDTSLAVLRQYFELGVRYITLTHNCDNPFATAASSVSGGLPDRGLSDYGRQCVREMNRLGMMVDLSHVSVKTMTDALEVTKAPVIFSHSSAYAVTPHLRNVPDHVLLKVKENGGVVCVNFFPEFIYRTSDKVATIDDAVAHILHIAKLIGWEHVGLGSDFDGIPEGPKGLEDVSKYPDLIMQVMEHSDATDKQISMLMGGNVLRVWQENERIAQELQGEGAKLIDDNWPDREWKFFDYVEEFPEVYPGSFQKKKNVYTSQPLDACEGQKK</sequence>
<evidence type="ECO:0000313" key="2">
    <source>
        <dbReference type="EMBL" id="SGZ55827.1"/>
    </source>
</evidence>
<dbReference type="GO" id="GO:0046872">
    <property type="term" value="F:metal ion binding"/>
    <property type="evidence" value="ECO:0007669"/>
    <property type="project" value="UniProtKB-UniRule"/>
</dbReference>
<reference evidence="2 3" key="1">
    <citation type="submission" date="2016-10" db="EMBL/GenBank/DDBJ databases">
        <authorList>
            <person name="de Groot N.N."/>
        </authorList>
    </citation>
    <scope>NUCLEOTIDE SEQUENCE [LARGE SCALE GENOMIC DNA]</scope>
    <source>
        <strain evidence="2 3">CBS 141442</strain>
    </source>
</reference>
<keyword evidence="1" id="KW-0224">Dipeptidase</keyword>
<dbReference type="EMBL" id="LT635760">
    <property type="protein sequence ID" value="SGZ55827.1"/>
    <property type="molecule type" value="Genomic_DNA"/>
</dbReference>
<comment type="similarity">
    <text evidence="1">Belongs to the metallo-dependent hydrolases superfamily. Peptidase M19 family.</text>
</comment>
<dbReference type="OrthoDB" id="445695at2759"/>
<keyword evidence="3" id="KW-1185">Reference proteome</keyword>
<evidence type="ECO:0000256" key="1">
    <source>
        <dbReference type="RuleBase" id="RU341113"/>
    </source>
</evidence>
<dbReference type="PANTHER" id="PTHR10443:SF12">
    <property type="entry name" value="DIPEPTIDASE"/>
    <property type="match status" value="1"/>
</dbReference>
<evidence type="ECO:0000313" key="3">
    <source>
        <dbReference type="Proteomes" id="UP000182334"/>
    </source>
</evidence>
<name>A0A1L0BX56_9ASCO</name>
<dbReference type="PANTHER" id="PTHR10443">
    <property type="entry name" value="MICROSOMAL DIPEPTIDASE"/>
    <property type="match status" value="1"/>
</dbReference>
<dbReference type="Proteomes" id="UP000182334">
    <property type="component" value="Chromosome V"/>
</dbReference>
<dbReference type="Gene3D" id="3.20.20.140">
    <property type="entry name" value="Metal-dependent hydrolases"/>
    <property type="match status" value="1"/>
</dbReference>
<accession>A0A1L0BX56</accession>
<keyword evidence="1" id="KW-0378">Hydrolase</keyword>
<keyword evidence="1" id="KW-0479">Metal-binding</keyword>
<keyword evidence="1" id="KW-0645">Protease</keyword>
<dbReference type="Pfam" id="PF01244">
    <property type="entry name" value="Peptidase_M19"/>
    <property type="match status" value="1"/>
</dbReference>
<proteinExistence type="inferred from homology"/>
<dbReference type="STRING" id="45354.A0A1L0BX56"/>